<gene>
    <name evidence="1" type="primary">ORF145683</name>
    <name evidence="2" type="synonym">ORF145699</name>
</gene>
<dbReference type="EMBL" id="HACG01038141">
    <property type="protein sequence ID" value="CEK85006.1"/>
    <property type="molecule type" value="Transcribed_RNA"/>
</dbReference>
<organism evidence="1">
    <name type="scientific">Arion vulgaris</name>
    <dbReference type="NCBI Taxonomy" id="1028688"/>
    <lineage>
        <taxon>Eukaryota</taxon>
        <taxon>Metazoa</taxon>
        <taxon>Spiralia</taxon>
        <taxon>Lophotrochozoa</taxon>
        <taxon>Mollusca</taxon>
        <taxon>Gastropoda</taxon>
        <taxon>Heterobranchia</taxon>
        <taxon>Euthyneura</taxon>
        <taxon>Panpulmonata</taxon>
        <taxon>Eupulmonata</taxon>
        <taxon>Stylommatophora</taxon>
        <taxon>Helicina</taxon>
        <taxon>Arionoidea</taxon>
        <taxon>Arionidae</taxon>
        <taxon>Arion</taxon>
    </lineage>
</organism>
<dbReference type="EMBL" id="HACG01038139">
    <property type="protein sequence ID" value="CEK85004.1"/>
    <property type="molecule type" value="Transcribed_RNA"/>
</dbReference>
<reference evidence="1" key="1">
    <citation type="submission" date="2014-12" db="EMBL/GenBank/DDBJ databases">
        <title>Insight into the proteome of Arion vulgaris.</title>
        <authorList>
            <person name="Aradska J."/>
            <person name="Bulat T."/>
            <person name="Smidak R."/>
            <person name="Sarate P."/>
            <person name="Gangsoo J."/>
            <person name="Sialana F."/>
            <person name="Bilban M."/>
            <person name="Lubec G."/>
        </authorList>
    </citation>
    <scope>NUCLEOTIDE SEQUENCE</scope>
    <source>
        <tissue evidence="1">Skin</tissue>
    </source>
</reference>
<evidence type="ECO:0000313" key="2">
    <source>
        <dbReference type="EMBL" id="CEK85006.1"/>
    </source>
</evidence>
<sequence>MEMTVLGLYLSLTTGHTTGDVVNITTDDFTTQCLSGSQLKVSCIKIMYTGV</sequence>
<evidence type="ECO:0000313" key="1">
    <source>
        <dbReference type="EMBL" id="CEK85004.1"/>
    </source>
</evidence>
<protein>
    <submittedName>
        <fullName evidence="1">Uncharacterized protein</fullName>
    </submittedName>
</protein>
<name>A0A0B7AVF0_9EUPU</name>
<dbReference type="AlphaFoldDB" id="A0A0B7AVF0"/>
<proteinExistence type="predicted"/>
<accession>A0A0B7AVF0</accession>